<evidence type="ECO:0000256" key="3">
    <source>
        <dbReference type="ARBA" id="ARBA00022525"/>
    </source>
</evidence>
<dbReference type="HOGENOM" id="CLU_2063758_0_0_1"/>
<dbReference type="VEuPathDB" id="VectorBase:CQUJHB010040"/>
<evidence type="ECO:0000313" key="6">
    <source>
        <dbReference type="Proteomes" id="UP000002320"/>
    </source>
</evidence>
<dbReference type="AlphaFoldDB" id="B0XD54"/>
<dbReference type="InterPro" id="IPR036728">
    <property type="entry name" value="PBP_GOBP_sf"/>
</dbReference>
<sequence>MTTAEITDKEKAYVHRYFVECEASLNMSLGVNIENRMEHGEQVVGDAQFKKFIFCFMTRTGFVKPDGSFNKQAFIDVLKDGYDPAATDSMVDKCYNYTIKSVEERIYQQYKCMFANHFY</sequence>
<dbReference type="SUPFAM" id="SSF47565">
    <property type="entry name" value="Insect pheromone/odorant-binding proteins"/>
    <property type="match status" value="1"/>
</dbReference>
<dbReference type="InterPro" id="IPR006170">
    <property type="entry name" value="PBP/GOBP"/>
</dbReference>
<dbReference type="VEuPathDB" id="VectorBase:CPIJ017432"/>
<protein>
    <submittedName>
        <fullName evidence="4 5">Uncharacterized protein</fullName>
    </submittedName>
</protein>
<reference evidence="5" key="2">
    <citation type="submission" date="2021-02" db="UniProtKB">
        <authorList>
            <consortium name="EnsemblMetazoa"/>
        </authorList>
    </citation>
    <scope>IDENTIFICATION</scope>
    <source>
        <strain evidence="5">JHB</strain>
    </source>
</reference>
<organism>
    <name type="scientific">Culex quinquefasciatus</name>
    <name type="common">Southern house mosquito</name>
    <name type="synonym">Culex pungens</name>
    <dbReference type="NCBI Taxonomy" id="7176"/>
    <lineage>
        <taxon>Eukaryota</taxon>
        <taxon>Metazoa</taxon>
        <taxon>Ecdysozoa</taxon>
        <taxon>Arthropoda</taxon>
        <taxon>Hexapoda</taxon>
        <taxon>Insecta</taxon>
        <taxon>Pterygota</taxon>
        <taxon>Neoptera</taxon>
        <taxon>Endopterygota</taxon>
        <taxon>Diptera</taxon>
        <taxon>Nematocera</taxon>
        <taxon>Culicoidea</taxon>
        <taxon>Culicidae</taxon>
        <taxon>Culicinae</taxon>
        <taxon>Culicini</taxon>
        <taxon>Culex</taxon>
        <taxon>Culex</taxon>
    </lineage>
</organism>
<keyword evidence="6" id="KW-1185">Reference proteome</keyword>
<evidence type="ECO:0000313" key="4">
    <source>
        <dbReference type="EMBL" id="EDS45308.1"/>
    </source>
</evidence>
<reference evidence="4" key="1">
    <citation type="submission" date="2007-03" db="EMBL/GenBank/DDBJ databases">
        <title>Annotation of Culex pipiens quinquefasciatus.</title>
        <authorList>
            <consortium name="The Broad Institute Genome Sequencing Platform"/>
            <person name="Atkinson P.W."/>
            <person name="Hemingway J."/>
            <person name="Christensen B.M."/>
            <person name="Higgs S."/>
            <person name="Kodira C."/>
            <person name="Hannick L."/>
            <person name="Megy K."/>
            <person name="O'Leary S."/>
            <person name="Pearson M."/>
            <person name="Haas B.J."/>
            <person name="Mauceli E."/>
            <person name="Wortman J.R."/>
            <person name="Lee N.H."/>
            <person name="Guigo R."/>
            <person name="Stanke M."/>
            <person name="Alvarado L."/>
            <person name="Amedeo P."/>
            <person name="Antoine C.H."/>
            <person name="Arensburger P."/>
            <person name="Bidwell S.L."/>
            <person name="Crawford M."/>
            <person name="Camaro F."/>
            <person name="Devon K."/>
            <person name="Engels R."/>
            <person name="Hammond M."/>
            <person name="Howarth C."/>
            <person name="Koehrsen M."/>
            <person name="Lawson D."/>
            <person name="Montgomery P."/>
            <person name="Nene V."/>
            <person name="Nusbaum C."/>
            <person name="Puiu D."/>
            <person name="Romero-Severson J."/>
            <person name="Severson D.W."/>
            <person name="Shumway M."/>
            <person name="Sisk P."/>
            <person name="Stolte C."/>
            <person name="Zeng Q."/>
            <person name="Eisenstadt E."/>
            <person name="Fraser-Liggett C."/>
            <person name="Strausberg R."/>
            <person name="Galagan J."/>
            <person name="Birren B."/>
            <person name="Collins F.H."/>
        </authorList>
    </citation>
    <scope>NUCLEOTIDE SEQUENCE [LARGE SCALE GENOMIC DNA]</scope>
    <source>
        <strain evidence="4">JHB</strain>
    </source>
</reference>
<comment type="subcellular location">
    <subcellularLocation>
        <location evidence="1">Secreted</location>
    </subcellularLocation>
</comment>
<dbReference type="OrthoDB" id="8194670at2759"/>
<dbReference type="SMART" id="SM00708">
    <property type="entry name" value="PhBP"/>
    <property type="match status" value="1"/>
</dbReference>
<proteinExistence type="inferred from homology"/>
<dbReference type="InParanoid" id="B0XD54"/>
<dbReference type="Proteomes" id="UP000002320">
    <property type="component" value="Unassembled WGS sequence"/>
</dbReference>
<dbReference type="GO" id="GO:0005549">
    <property type="term" value="F:odorant binding"/>
    <property type="evidence" value="ECO:0007669"/>
    <property type="project" value="InterPro"/>
</dbReference>
<dbReference type="EMBL" id="DS232742">
    <property type="protein sequence ID" value="EDS45308.1"/>
    <property type="molecule type" value="Genomic_DNA"/>
</dbReference>
<dbReference type="EnsemblMetazoa" id="CPIJ017432-RA">
    <property type="protein sequence ID" value="CPIJ017432-PA"/>
    <property type="gene ID" value="CPIJ017432"/>
</dbReference>
<evidence type="ECO:0000313" key="5">
    <source>
        <dbReference type="EnsemblMetazoa" id="CPIJ017432-PA"/>
    </source>
</evidence>
<keyword evidence="3" id="KW-0964">Secreted</keyword>
<name>B0XD54_CULQU</name>
<comment type="similarity">
    <text evidence="2">Belongs to the PBP/GOBP family.</text>
</comment>
<evidence type="ECO:0000256" key="1">
    <source>
        <dbReference type="ARBA" id="ARBA00004613"/>
    </source>
</evidence>
<dbReference type="Pfam" id="PF01395">
    <property type="entry name" value="PBP_GOBP"/>
    <property type="match status" value="1"/>
</dbReference>
<dbReference type="CDD" id="cd23992">
    <property type="entry name" value="PBP_GOBP"/>
    <property type="match status" value="1"/>
</dbReference>
<accession>B0XD54</accession>
<dbReference type="GO" id="GO:0005576">
    <property type="term" value="C:extracellular region"/>
    <property type="evidence" value="ECO:0007669"/>
    <property type="project" value="UniProtKB-SubCell"/>
</dbReference>
<dbReference type="Gene3D" id="1.10.238.20">
    <property type="entry name" value="Pheromone/general odorant binding protein domain"/>
    <property type="match status" value="1"/>
</dbReference>
<dbReference type="KEGG" id="cqu:CpipJ_CPIJ017432"/>
<gene>
    <name evidence="5" type="primary">6051097</name>
    <name evidence="4" type="ORF">CpipJ_CPIJ017432</name>
</gene>
<evidence type="ECO:0000256" key="2">
    <source>
        <dbReference type="ARBA" id="ARBA00008098"/>
    </source>
</evidence>